<sequence length="32" mass="3785">MHQCNNHHAHLLNLKSHNPPNIIDYLLKSHMN</sequence>
<reference evidence="3" key="1">
    <citation type="journal article" date="2013" name="Nature">
        <title>Draft genome of the wheat A-genome progenitor Triticum urartu.</title>
        <authorList>
            <person name="Ling H.Q."/>
            <person name="Zhao S."/>
            <person name="Liu D."/>
            <person name="Wang J."/>
            <person name="Sun H."/>
            <person name="Zhang C."/>
            <person name="Fan H."/>
            <person name="Li D."/>
            <person name="Dong L."/>
            <person name="Tao Y."/>
            <person name="Gao C."/>
            <person name="Wu H."/>
            <person name="Li Y."/>
            <person name="Cui Y."/>
            <person name="Guo X."/>
            <person name="Zheng S."/>
            <person name="Wang B."/>
            <person name="Yu K."/>
            <person name="Liang Q."/>
            <person name="Yang W."/>
            <person name="Lou X."/>
            <person name="Chen J."/>
            <person name="Feng M."/>
            <person name="Jian J."/>
            <person name="Zhang X."/>
            <person name="Luo G."/>
            <person name="Jiang Y."/>
            <person name="Liu J."/>
            <person name="Wang Z."/>
            <person name="Sha Y."/>
            <person name="Zhang B."/>
            <person name="Wu H."/>
            <person name="Tang D."/>
            <person name="Shen Q."/>
            <person name="Xue P."/>
            <person name="Zou S."/>
            <person name="Wang X."/>
            <person name="Liu X."/>
            <person name="Wang F."/>
            <person name="Yang Y."/>
            <person name="An X."/>
            <person name="Dong Z."/>
            <person name="Zhang K."/>
            <person name="Zhang X."/>
            <person name="Luo M.C."/>
            <person name="Dvorak J."/>
            <person name="Tong Y."/>
            <person name="Wang J."/>
            <person name="Yang H."/>
            <person name="Li Z."/>
            <person name="Wang D."/>
            <person name="Zhang A."/>
            <person name="Wang J."/>
        </authorList>
    </citation>
    <scope>NUCLEOTIDE SEQUENCE</scope>
    <source>
        <strain evidence="3">cv. G1812</strain>
    </source>
</reference>
<evidence type="ECO:0000313" key="3">
    <source>
        <dbReference type="Proteomes" id="UP000015106"/>
    </source>
</evidence>
<feature type="region of interest" description="Disordered" evidence="1">
    <location>
        <begin position="1"/>
        <end position="20"/>
    </location>
</feature>
<dbReference type="EnsemblPlants" id="TuG1812G0500002330.01.T01">
    <property type="protein sequence ID" value="TuG1812G0500002330.01.T01.cds438446"/>
    <property type="gene ID" value="TuG1812G0500002330.01"/>
</dbReference>
<dbReference type="Gramene" id="TuG1812G0500002330.01.T01">
    <property type="protein sequence ID" value="TuG1812G0500002330.01.T01.cds438446"/>
    <property type="gene ID" value="TuG1812G0500002330.01"/>
</dbReference>
<protein>
    <submittedName>
        <fullName evidence="2">Uncharacterized protein</fullName>
    </submittedName>
</protein>
<dbReference type="Proteomes" id="UP000015106">
    <property type="component" value="Chromosome 5"/>
</dbReference>
<reference evidence="2" key="2">
    <citation type="submission" date="2018-03" db="EMBL/GenBank/DDBJ databases">
        <title>The Triticum urartu genome reveals the dynamic nature of wheat genome evolution.</title>
        <authorList>
            <person name="Ling H."/>
            <person name="Ma B."/>
            <person name="Shi X."/>
            <person name="Liu H."/>
            <person name="Dong L."/>
            <person name="Sun H."/>
            <person name="Cao Y."/>
            <person name="Gao Q."/>
            <person name="Zheng S."/>
            <person name="Li Y."/>
            <person name="Yu Y."/>
            <person name="Du H."/>
            <person name="Qi M."/>
            <person name="Li Y."/>
            <person name="Yu H."/>
            <person name="Cui Y."/>
            <person name="Wang N."/>
            <person name="Chen C."/>
            <person name="Wu H."/>
            <person name="Zhao Y."/>
            <person name="Zhang J."/>
            <person name="Li Y."/>
            <person name="Zhou W."/>
            <person name="Zhang B."/>
            <person name="Hu W."/>
            <person name="Eijk M."/>
            <person name="Tang J."/>
            <person name="Witsenboer H."/>
            <person name="Zhao S."/>
            <person name="Li Z."/>
            <person name="Zhang A."/>
            <person name="Wang D."/>
            <person name="Liang C."/>
        </authorList>
    </citation>
    <scope>NUCLEOTIDE SEQUENCE [LARGE SCALE GENOMIC DNA]</scope>
    <source>
        <strain evidence="2">cv. G1812</strain>
    </source>
</reference>
<evidence type="ECO:0000313" key="2">
    <source>
        <dbReference type="EnsemblPlants" id="TuG1812G0500002330.01.T01.cds438446"/>
    </source>
</evidence>
<proteinExistence type="predicted"/>
<reference evidence="2" key="3">
    <citation type="submission" date="2022-06" db="UniProtKB">
        <authorList>
            <consortium name="EnsemblPlants"/>
        </authorList>
    </citation>
    <scope>IDENTIFICATION</scope>
</reference>
<accession>A0A8R7QFD8</accession>
<name>A0A8R7QFD8_TRIUA</name>
<keyword evidence="3" id="KW-1185">Reference proteome</keyword>
<feature type="compositionally biased region" description="Basic residues" evidence="1">
    <location>
        <begin position="1"/>
        <end position="10"/>
    </location>
</feature>
<dbReference type="AlphaFoldDB" id="A0A8R7QFD8"/>
<organism evidence="2 3">
    <name type="scientific">Triticum urartu</name>
    <name type="common">Red wild einkorn</name>
    <name type="synonym">Crithodium urartu</name>
    <dbReference type="NCBI Taxonomy" id="4572"/>
    <lineage>
        <taxon>Eukaryota</taxon>
        <taxon>Viridiplantae</taxon>
        <taxon>Streptophyta</taxon>
        <taxon>Embryophyta</taxon>
        <taxon>Tracheophyta</taxon>
        <taxon>Spermatophyta</taxon>
        <taxon>Magnoliopsida</taxon>
        <taxon>Liliopsida</taxon>
        <taxon>Poales</taxon>
        <taxon>Poaceae</taxon>
        <taxon>BOP clade</taxon>
        <taxon>Pooideae</taxon>
        <taxon>Triticodae</taxon>
        <taxon>Triticeae</taxon>
        <taxon>Triticinae</taxon>
        <taxon>Triticum</taxon>
    </lineage>
</organism>
<evidence type="ECO:0000256" key="1">
    <source>
        <dbReference type="SAM" id="MobiDB-lite"/>
    </source>
</evidence>